<keyword evidence="8" id="KW-0732">Signal</keyword>
<feature type="region of interest" description="Disordered" evidence="7">
    <location>
        <begin position="268"/>
        <end position="290"/>
    </location>
</feature>
<evidence type="ECO:0000256" key="4">
    <source>
        <dbReference type="ARBA" id="ARBA00023157"/>
    </source>
</evidence>
<evidence type="ECO:0000256" key="6">
    <source>
        <dbReference type="RuleBase" id="RU363034"/>
    </source>
</evidence>
<dbReference type="InterPro" id="IPR050430">
    <property type="entry name" value="Peptidase_S1"/>
</dbReference>
<dbReference type="PRINTS" id="PR00722">
    <property type="entry name" value="CHYMOTRYPSIN"/>
</dbReference>
<dbReference type="GO" id="GO:0004252">
    <property type="term" value="F:serine-type endopeptidase activity"/>
    <property type="evidence" value="ECO:0007669"/>
    <property type="project" value="InterPro"/>
</dbReference>
<feature type="domain" description="Peptidase S1" evidence="9">
    <location>
        <begin position="25"/>
        <end position="263"/>
    </location>
</feature>
<evidence type="ECO:0000256" key="7">
    <source>
        <dbReference type="SAM" id="MobiDB-lite"/>
    </source>
</evidence>
<keyword evidence="4" id="KW-1015">Disulfide bond</keyword>
<accession>A0A1Y1KUF1</accession>
<dbReference type="CDD" id="cd00190">
    <property type="entry name" value="Tryp_SPc"/>
    <property type="match status" value="1"/>
</dbReference>
<evidence type="ECO:0000313" key="12">
    <source>
        <dbReference type="Proteomes" id="UP000327044"/>
    </source>
</evidence>
<evidence type="ECO:0000256" key="8">
    <source>
        <dbReference type="SAM" id="SignalP"/>
    </source>
</evidence>
<gene>
    <name evidence="11" type="ORF">PPYR_05203</name>
</gene>
<dbReference type="PROSITE" id="PS00134">
    <property type="entry name" value="TRYPSIN_HIS"/>
    <property type="match status" value="1"/>
</dbReference>
<keyword evidence="3 6" id="KW-0720">Serine protease</keyword>
<evidence type="ECO:0000259" key="9">
    <source>
        <dbReference type="PROSITE" id="PS50240"/>
    </source>
</evidence>
<evidence type="ECO:0000256" key="5">
    <source>
        <dbReference type="ARBA" id="ARBA00024195"/>
    </source>
</evidence>
<dbReference type="InterPro" id="IPR001254">
    <property type="entry name" value="Trypsin_dom"/>
</dbReference>
<evidence type="ECO:0000256" key="2">
    <source>
        <dbReference type="ARBA" id="ARBA00022801"/>
    </source>
</evidence>
<dbReference type="Gene3D" id="2.40.10.10">
    <property type="entry name" value="Trypsin-like serine proteases"/>
    <property type="match status" value="1"/>
</dbReference>
<dbReference type="InParanoid" id="A0A1Y1KUF1"/>
<evidence type="ECO:0000256" key="1">
    <source>
        <dbReference type="ARBA" id="ARBA00022670"/>
    </source>
</evidence>
<dbReference type="InterPro" id="IPR018114">
    <property type="entry name" value="TRYPSIN_HIS"/>
</dbReference>
<reference evidence="11 12" key="2">
    <citation type="journal article" date="2018" name="Elife">
        <title>Firefly genomes illuminate parallel origins of bioluminescence in beetles.</title>
        <authorList>
            <person name="Fallon T.R."/>
            <person name="Lower S.E."/>
            <person name="Chang C.H."/>
            <person name="Bessho-Uehara M."/>
            <person name="Martin G.J."/>
            <person name="Bewick A.J."/>
            <person name="Behringer M."/>
            <person name="Debat H.J."/>
            <person name="Wong I."/>
            <person name="Day J.C."/>
            <person name="Suvorov A."/>
            <person name="Silva C.J."/>
            <person name="Stanger-Hall K.F."/>
            <person name="Hall D.W."/>
            <person name="Schmitz R.J."/>
            <person name="Nelson D.R."/>
            <person name="Lewis S.M."/>
            <person name="Shigenobu S."/>
            <person name="Bybee S.M."/>
            <person name="Larracuente A.M."/>
            <person name="Oba Y."/>
            <person name="Weng J.K."/>
        </authorList>
    </citation>
    <scope>NUCLEOTIDE SEQUENCE [LARGE SCALE GENOMIC DNA]</scope>
    <source>
        <strain evidence="11">1611_PpyrPB1</strain>
        <tissue evidence="11">Whole body</tissue>
    </source>
</reference>
<dbReference type="Proteomes" id="UP000327044">
    <property type="component" value="Unassembled WGS sequence"/>
</dbReference>
<dbReference type="GO" id="GO:0006508">
    <property type="term" value="P:proteolysis"/>
    <property type="evidence" value="ECO:0007669"/>
    <property type="project" value="UniProtKB-KW"/>
</dbReference>
<reference evidence="10" key="1">
    <citation type="journal article" date="2016" name="Sci. Rep.">
        <title>Molecular characterization of firefly nuptial gifts: a multi-omics approach sheds light on postcopulatory sexual selection.</title>
        <authorList>
            <person name="Al-Wathiqui N."/>
            <person name="Fallon T.R."/>
            <person name="South A."/>
            <person name="Weng J.K."/>
            <person name="Lewis S.M."/>
        </authorList>
    </citation>
    <scope>NUCLEOTIDE SEQUENCE</scope>
</reference>
<dbReference type="EMBL" id="VVIM01000002">
    <property type="protein sequence ID" value="KAB0803017.1"/>
    <property type="molecule type" value="Genomic_DNA"/>
</dbReference>
<feature type="chain" id="PRO_5033289811" description="Peptidase S1 domain-containing protein" evidence="8">
    <location>
        <begin position="23"/>
        <end position="370"/>
    </location>
</feature>
<dbReference type="InterPro" id="IPR009003">
    <property type="entry name" value="Peptidase_S1_PA"/>
</dbReference>
<dbReference type="SMART" id="SM00020">
    <property type="entry name" value="Tryp_SPc"/>
    <property type="match status" value="1"/>
</dbReference>
<dbReference type="PANTHER" id="PTHR24276:SF91">
    <property type="entry name" value="AT26814P-RELATED"/>
    <property type="match status" value="1"/>
</dbReference>
<dbReference type="PANTHER" id="PTHR24276">
    <property type="entry name" value="POLYSERASE-RELATED"/>
    <property type="match status" value="1"/>
</dbReference>
<proteinExistence type="inferred from homology"/>
<feature type="compositionally biased region" description="Low complexity" evidence="7">
    <location>
        <begin position="269"/>
        <end position="287"/>
    </location>
</feature>
<comment type="similarity">
    <text evidence="5">Belongs to the peptidase S1 family. CLIP subfamily.</text>
</comment>
<dbReference type="AlphaFoldDB" id="A0A1Y1KUF1"/>
<dbReference type="InterPro" id="IPR033116">
    <property type="entry name" value="TRYPSIN_SER"/>
</dbReference>
<feature type="signal peptide" evidence="8">
    <location>
        <begin position="1"/>
        <end position="22"/>
    </location>
</feature>
<evidence type="ECO:0000313" key="10">
    <source>
        <dbReference type="EMBL" id="JAV63820.1"/>
    </source>
</evidence>
<dbReference type="FunFam" id="2.40.10.10:FF:000002">
    <property type="entry name" value="Transmembrane protease serine"/>
    <property type="match status" value="1"/>
</dbReference>
<sequence length="370" mass="40090">MQFFKCVTCFLFLSATIKTGVSRRIIGGRPAKDKEVPYQVGLRTKYYNSHFCGGSLISPLHVLTAAHCLCITMLGKNHPRPETSFYIIAGQTELQVNESSIIRDVGQLIFHAGYNAKTVANDIGLVKMTSEIPLSLGGYVNRIPFADTSVTSGVCVVSGWGVTQYGMKITSEQLLLVEVQIINTTICRIMYEKVDVSLVPGMMCAGIFEGGKDACQGDSGGPLACGGKLVGIISTGEECGDGRYPGIYSDIQYFRQWIKDSMRDMDIVSDSSSTTPDTTISNSTPSSKISTTQLFTPTSTLAAVTTVFRRPSGRTETLTEIFPSTLSGKTENRNNSNSNGSSIRTVPTIKSYLIIIINIVITHLVQSLVK</sequence>
<dbReference type="OrthoDB" id="10059102at2759"/>
<protein>
    <recommendedName>
        <fullName evidence="9">Peptidase S1 domain-containing protein</fullName>
    </recommendedName>
</protein>
<dbReference type="PROSITE" id="PS00135">
    <property type="entry name" value="TRYPSIN_SER"/>
    <property type="match status" value="1"/>
</dbReference>
<dbReference type="PROSITE" id="PS50240">
    <property type="entry name" value="TRYPSIN_DOM"/>
    <property type="match status" value="1"/>
</dbReference>
<dbReference type="SUPFAM" id="SSF50494">
    <property type="entry name" value="Trypsin-like serine proteases"/>
    <property type="match status" value="1"/>
</dbReference>
<dbReference type="FunFam" id="2.40.10.10:FF:000068">
    <property type="entry name" value="transmembrane protease serine 2"/>
    <property type="match status" value="1"/>
</dbReference>
<evidence type="ECO:0000313" key="11">
    <source>
        <dbReference type="EMBL" id="KAB0803017.1"/>
    </source>
</evidence>
<keyword evidence="12" id="KW-1185">Reference proteome</keyword>
<evidence type="ECO:0000256" key="3">
    <source>
        <dbReference type="ARBA" id="ARBA00022825"/>
    </source>
</evidence>
<dbReference type="InterPro" id="IPR043504">
    <property type="entry name" value="Peptidase_S1_PA_chymotrypsin"/>
</dbReference>
<reference evidence="11" key="3">
    <citation type="submission" date="2019-08" db="EMBL/GenBank/DDBJ databases">
        <authorList>
            <consortium name="Photinus pyralis genome working group"/>
            <person name="Fallon T.R."/>
            <person name="Sander Lower S.E."/>
            <person name="Weng J.-K."/>
        </authorList>
    </citation>
    <scope>NUCLEOTIDE SEQUENCE</scope>
    <source>
        <strain evidence="11">1611_PpyrPB1</strain>
        <tissue evidence="11">Whole body</tissue>
    </source>
</reference>
<keyword evidence="2 6" id="KW-0378">Hydrolase</keyword>
<dbReference type="EMBL" id="GEZM01076118">
    <property type="protein sequence ID" value="JAV63820.1"/>
    <property type="molecule type" value="Transcribed_RNA"/>
</dbReference>
<dbReference type="InterPro" id="IPR001314">
    <property type="entry name" value="Peptidase_S1A"/>
</dbReference>
<dbReference type="Pfam" id="PF00089">
    <property type="entry name" value="Trypsin"/>
    <property type="match status" value="1"/>
</dbReference>
<keyword evidence="1 6" id="KW-0645">Protease</keyword>
<name>A0A1Y1KUF1_PHOPY</name>
<organism evidence="10">
    <name type="scientific">Photinus pyralis</name>
    <name type="common">Common eastern firefly</name>
    <name type="synonym">Lampyris pyralis</name>
    <dbReference type="NCBI Taxonomy" id="7054"/>
    <lineage>
        <taxon>Eukaryota</taxon>
        <taxon>Metazoa</taxon>
        <taxon>Ecdysozoa</taxon>
        <taxon>Arthropoda</taxon>
        <taxon>Hexapoda</taxon>
        <taxon>Insecta</taxon>
        <taxon>Pterygota</taxon>
        <taxon>Neoptera</taxon>
        <taxon>Endopterygota</taxon>
        <taxon>Coleoptera</taxon>
        <taxon>Polyphaga</taxon>
        <taxon>Elateriformia</taxon>
        <taxon>Elateroidea</taxon>
        <taxon>Lampyridae</taxon>
        <taxon>Lampyrinae</taxon>
        <taxon>Photinus</taxon>
    </lineage>
</organism>